<gene>
    <name evidence="8" type="ORF">METZ01_LOCUS323959</name>
</gene>
<evidence type="ECO:0000256" key="7">
    <source>
        <dbReference type="ARBA" id="ARBA00048975"/>
    </source>
</evidence>
<dbReference type="GO" id="GO:0016020">
    <property type="term" value="C:membrane"/>
    <property type="evidence" value="ECO:0007669"/>
    <property type="project" value="GOC"/>
</dbReference>
<evidence type="ECO:0000313" key="8">
    <source>
        <dbReference type="EMBL" id="SVC71105.1"/>
    </source>
</evidence>
<evidence type="ECO:0000256" key="6">
    <source>
        <dbReference type="ARBA" id="ARBA00023098"/>
    </source>
</evidence>
<dbReference type="PANTHER" id="PTHR30372:SF4">
    <property type="entry name" value="LIPID-A-DISACCHARIDE SYNTHASE, MITOCHONDRIAL-RELATED"/>
    <property type="match status" value="1"/>
</dbReference>
<name>A0A382PEP9_9ZZZZ</name>
<evidence type="ECO:0000256" key="4">
    <source>
        <dbReference type="ARBA" id="ARBA00022676"/>
    </source>
</evidence>
<keyword evidence="2" id="KW-0444">Lipid biosynthesis</keyword>
<dbReference type="NCBIfam" id="TIGR00215">
    <property type="entry name" value="lpxB"/>
    <property type="match status" value="1"/>
</dbReference>
<reference evidence="8" key="1">
    <citation type="submission" date="2018-05" db="EMBL/GenBank/DDBJ databases">
        <authorList>
            <person name="Lanie J.A."/>
            <person name="Ng W.-L."/>
            <person name="Kazmierczak K.M."/>
            <person name="Andrzejewski T.M."/>
            <person name="Davidsen T.M."/>
            <person name="Wayne K.J."/>
            <person name="Tettelin H."/>
            <person name="Glass J.I."/>
            <person name="Rusch D."/>
            <person name="Podicherti R."/>
            <person name="Tsui H.-C.T."/>
            <person name="Winkler M.E."/>
        </authorList>
    </citation>
    <scope>NUCLEOTIDE SEQUENCE</scope>
</reference>
<dbReference type="Pfam" id="PF02684">
    <property type="entry name" value="LpxB"/>
    <property type="match status" value="1"/>
</dbReference>
<dbReference type="GO" id="GO:0008915">
    <property type="term" value="F:lipid-A-disaccharide synthase activity"/>
    <property type="evidence" value="ECO:0007669"/>
    <property type="project" value="UniProtKB-EC"/>
</dbReference>
<evidence type="ECO:0000256" key="3">
    <source>
        <dbReference type="ARBA" id="ARBA00022556"/>
    </source>
</evidence>
<dbReference type="SUPFAM" id="SSF53756">
    <property type="entry name" value="UDP-Glycosyltransferase/glycogen phosphorylase"/>
    <property type="match status" value="1"/>
</dbReference>
<feature type="non-terminal residue" evidence="8">
    <location>
        <position position="1"/>
    </location>
</feature>
<evidence type="ECO:0000256" key="2">
    <source>
        <dbReference type="ARBA" id="ARBA00022516"/>
    </source>
</evidence>
<dbReference type="GO" id="GO:0009245">
    <property type="term" value="P:lipid A biosynthetic process"/>
    <property type="evidence" value="ECO:0007669"/>
    <property type="project" value="UniProtKB-KW"/>
</dbReference>
<dbReference type="AlphaFoldDB" id="A0A382PEP9"/>
<evidence type="ECO:0000256" key="1">
    <source>
        <dbReference type="ARBA" id="ARBA00012687"/>
    </source>
</evidence>
<organism evidence="8">
    <name type="scientific">marine metagenome</name>
    <dbReference type="NCBI Taxonomy" id="408172"/>
    <lineage>
        <taxon>unclassified sequences</taxon>
        <taxon>metagenomes</taxon>
        <taxon>ecological metagenomes</taxon>
    </lineage>
</organism>
<accession>A0A382PEP9</accession>
<keyword evidence="3" id="KW-0441">Lipid A biosynthesis</keyword>
<keyword evidence="4" id="KW-0328">Glycosyltransferase</keyword>
<protein>
    <recommendedName>
        <fullName evidence="1">lipid-A-disaccharide synthase</fullName>
        <ecNumber evidence="1">2.4.1.182</ecNumber>
    </recommendedName>
</protein>
<dbReference type="EMBL" id="UINC01106438">
    <property type="protein sequence ID" value="SVC71105.1"/>
    <property type="molecule type" value="Genomic_DNA"/>
</dbReference>
<sequence length="277" mass="31796">YPGFNLRMAKKIKEKFDIPITYYISPQLWAWKENRITIIRKYIDQMLVIFPFEEEWYREREVKAKFVGHPIFDEWTPSSKEELCKLLNLNVDNRIITLYPGSRLQEVKKHLPILIQAAAKLRNEDTSLQFILGATPQIDWTQWILPDWIQVESKYPQKALECAELALVASGTATLEAAVFGTPMIIIYKMASISWWISRVLVSVPFAGMVNIIAGREIMPELLQENATPEKVFSTASSILKNPEKMEKMMADLKNVQLKLKGDGASNKAATHILELN</sequence>
<dbReference type="PANTHER" id="PTHR30372">
    <property type="entry name" value="LIPID-A-DISACCHARIDE SYNTHASE"/>
    <property type="match status" value="1"/>
</dbReference>
<dbReference type="EC" id="2.4.1.182" evidence="1"/>
<proteinExistence type="predicted"/>
<dbReference type="InterPro" id="IPR003835">
    <property type="entry name" value="Glyco_trans_19"/>
</dbReference>
<comment type="catalytic activity">
    <reaction evidence="7">
        <text>a lipid X + a UDP-2-N,3-O-bis[(3R)-3-hydroxyacyl]-alpha-D-glucosamine = a lipid A disaccharide + UDP + H(+)</text>
        <dbReference type="Rhea" id="RHEA:67828"/>
        <dbReference type="ChEBI" id="CHEBI:15378"/>
        <dbReference type="ChEBI" id="CHEBI:58223"/>
        <dbReference type="ChEBI" id="CHEBI:137748"/>
        <dbReference type="ChEBI" id="CHEBI:176338"/>
        <dbReference type="ChEBI" id="CHEBI:176343"/>
        <dbReference type="EC" id="2.4.1.182"/>
    </reaction>
</comment>
<keyword evidence="6" id="KW-0443">Lipid metabolism</keyword>
<keyword evidence="5" id="KW-0808">Transferase</keyword>
<dbReference type="GO" id="GO:0005543">
    <property type="term" value="F:phospholipid binding"/>
    <property type="evidence" value="ECO:0007669"/>
    <property type="project" value="TreeGrafter"/>
</dbReference>
<evidence type="ECO:0000256" key="5">
    <source>
        <dbReference type="ARBA" id="ARBA00022679"/>
    </source>
</evidence>